<dbReference type="Pfam" id="PF00169">
    <property type="entry name" value="PH"/>
    <property type="match status" value="1"/>
</dbReference>
<dbReference type="InterPro" id="IPR001849">
    <property type="entry name" value="PH_domain"/>
</dbReference>
<dbReference type="CDD" id="cd01257">
    <property type="entry name" value="PH_IRS"/>
    <property type="match status" value="1"/>
</dbReference>
<dbReference type="PROSITE" id="PS50003">
    <property type="entry name" value="PH_DOMAIN"/>
    <property type="match status" value="1"/>
</dbReference>
<dbReference type="Proteomes" id="UP000556200">
    <property type="component" value="Unassembled WGS sequence"/>
</dbReference>
<gene>
    <name evidence="7" type="primary">Irs1</name>
    <name evidence="7" type="ORF">NEOCIN_R15007</name>
</gene>
<dbReference type="CDD" id="cd01204">
    <property type="entry name" value="PTB_IRS"/>
    <property type="match status" value="1"/>
</dbReference>
<feature type="compositionally biased region" description="Gly residues" evidence="4">
    <location>
        <begin position="972"/>
        <end position="987"/>
    </location>
</feature>
<dbReference type="SUPFAM" id="SSF50729">
    <property type="entry name" value="PH domain-like"/>
    <property type="match status" value="2"/>
</dbReference>
<dbReference type="GO" id="GO:0030159">
    <property type="term" value="F:signaling receptor complex adaptor activity"/>
    <property type="evidence" value="ECO:0007669"/>
    <property type="project" value="UniProtKB-ARBA"/>
</dbReference>
<feature type="compositionally biased region" description="Low complexity" evidence="4">
    <location>
        <begin position="416"/>
        <end position="428"/>
    </location>
</feature>
<dbReference type="EMBL" id="VYZA01001142">
    <property type="protein sequence ID" value="NWQ69938.1"/>
    <property type="molecule type" value="Genomic_DNA"/>
</dbReference>
<dbReference type="GO" id="GO:0043548">
    <property type="term" value="F:phosphatidylinositol 3-kinase binding"/>
    <property type="evidence" value="ECO:0007669"/>
    <property type="project" value="UniProtKB-ARBA"/>
</dbReference>
<dbReference type="FunFam" id="2.30.29.30:FF:000129">
    <property type="entry name" value="Insulin receptor substrate 1"/>
    <property type="match status" value="1"/>
</dbReference>
<dbReference type="PROSITE" id="PS51064">
    <property type="entry name" value="IRS_PTB"/>
    <property type="match status" value="1"/>
</dbReference>
<feature type="compositionally biased region" description="Pro residues" evidence="4">
    <location>
        <begin position="850"/>
        <end position="866"/>
    </location>
</feature>
<keyword evidence="2" id="KW-0677">Repeat</keyword>
<dbReference type="GO" id="GO:0005158">
    <property type="term" value="F:insulin receptor binding"/>
    <property type="evidence" value="ECO:0007669"/>
    <property type="project" value="InterPro"/>
</dbReference>
<dbReference type="SMART" id="SM00310">
    <property type="entry name" value="PTBI"/>
    <property type="match status" value="1"/>
</dbReference>
<feature type="compositionally biased region" description="Basic residues" evidence="4">
    <location>
        <begin position="358"/>
        <end position="367"/>
    </location>
</feature>
<dbReference type="FunFam" id="2.30.29.30:FF:000029">
    <property type="entry name" value="Insulin receptor substrate 1"/>
    <property type="match status" value="1"/>
</dbReference>
<dbReference type="InterPro" id="IPR011993">
    <property type="entry name" value="PH-like_dom_sf"/>
</dbReference>
<evidence type="ECO:0000259" key="5">
    <source>
        <dbReference type="PROSITE" id="PS50003"/>
    </source>
</evidence>
<feature type="domain" description="IRS-type PTB" evidence="6">
    <location>
        <begin position="161"/>
        <end position="265"/>
    </location>
</feature>
<accession>A0A7K4R9F4</accession>
<comment type="caution">
    <text evidence="7">The sequence shown here is derived from an EMBL/GenBank/DDBJ whole genome shotgun (WGS) entry which is preliminary data.</text>
</comment>
<dbReference type="SMART" id="SM00233">
    <property type="entry name" value="PH"/>
    <property type="match status" value="1"/>
</dbReference>
<feature type="compositionally biased region" description="Low complexity" evidence="4">
    <location>
        <begin position="792"/>
        <end position="804"/>
    </location>
</feature>
<reference evidence="7 8" key="1">
    <citation type="submission" date="2019-09" db="EMBL/GenBank/DDBJ databases">
        <title>Bird 10,000 Genomes (B10K) Project - Family phase.</title>
        <authorList>
            <person name="Zhang G."/>
        </authorList>
    </citation>
    <scope>NUCLEOTIDE SEQUENCE [LARGE SCALE GENOMIC DNA]</scope>
    <source>
        <strain evidence="7">B10K-DU-004-15</strain>
        <tissue evidence="7">Mixed tissue sample</tissue>
    </source>
</reference>
<dbReference type="GO" id="GO:0005829">
    <property type="term" value="C:cytosol"/>
    <property type="evidence" value="ECO:0007669"/>
    <property type="project" value="TreeGrafter"/>
</dbReference>
<feature type="region of interest" description="Disordered" evidence="4">
    <location>
        <begin position="523"/>
        <end position="548"/>
    </location>
</feature>
<dbReference type="Gene3D" id="2.30.29.30">
    <property type="entry name" value="Pleckstrin-homology domain (PH domain)/Phosphotyrosine-binding domain (PTB)"/>
    <property type="match status" value="2"/>
</dbReference>
<dbReference type="GO" id="GO:0008286">
    <property type="term" value="P:insulin receptor signaling pathway"/>
    <property type="evidence" value="ECO:0007669"/>
    <property type="project" value="InterPro"/>
</dbReference>
<dbReference type="InterPro" id="IPR002404">
    <property type="entry name" value="IRS_PTB"/>
</dbReference>
<proteinExistence type="predicted"/>
<keyword evidence="8" id="KW-1185">Reference proteome</keyword>
<dbReference type="PANTHER" id="PTHR10614:SF11">
    <property type="entry name" value="INSULIN RECEPTOR SUBSTRATE 1"/>
    <property type="match status" value="1"/>
</dbReference>
<feature type="compositionally biased region" description="Polar residues" evidence="4">
    <location>
        <begin position="1078"/>
        <end position="1087"/>
    </location>
</feature>
<protein>
    <submittedName>
        <fullName evidence="7">IRS1 protein</fullName>
    </submittedName>
</protein>
<feature type="compositionally biased region" description="Low complexity" evidence="4">
    <location>
        <begin position="898"/>
        <end position="921"/>
    </location>
</feature>
<dbReference type="PRINTS" id="PR00628">
    <property type="entry name" value="INSULINRSI"/>
</dbReference>
<feature type="domain" description="PH" evidence="5">
    <location>
        <begin position="14"/>
        <end position="116"/>
    </location>
</feature>
<feature type="compositionally biased region" description="Polar residues" evidence="4">
    <location>
        <begin position="529"/>
        <end position="548"/>
    </location>
</feature>
<keyword evidence="1" id="KW-0597">Phosphoprotein</keyword>
<feature type="region of interest" description="Disordered" evidence="4">
    <location>
        <begin position="119"/>
        <end position="140"/>
    </location>
</feature>
<evidence type="ECO:0000256" key="2">
    <source>
        <dbReference type="ARBA" id="ARBA00022737"/>
    </source>
</evidence>
<evidence type="ECO:0000256" key="3">
    <source>
        <dbReference type="ARBA" id="ARBA00023224"/>
    </source>
</evidence>
<evidence type="ECO:0000256" key="4">
    <source>
        <dbReference type="SAM" id="MobiDB-lite"/>
    </source>
</evidence>
<feature type="compositionally biased region" description="Low complexity" evidence="4">
    <location>
        <begin position="387"/>
        <end position="408"/>
    </location>
</feature>
<evidence type="ECO:0000256" key="1">
    <source>
        <dbReference type="ARBA" id="ARBA00022553"/>
    </source>
</evidence>
<feature type="compositionally biased region" description="Pro residues" evidence="4">
    <location>
        <begin position="810"/>
        <end position="819"/>
    </location>
</feature>
<feature type="compositionally biased region" description="Low complexity" evidence="4">
    <location>
        <begin position="270"/>
        <end position="282"/>
    </location>
</feature>
<evidence type="ECO:0000313" key="8">
    <source>
        <dbReference type="Proteomes" id="UP000556200"/>
    </source>
</evidence>
<organism evidence="7 8">
    <name type="scientific">Neopipo cinnamomea</name>
    <dbReference type="NCBI Taxonomy" id="456388"/>
    <lineage>
        <taxon>Eukaryota</taxon>
        <taxon>Metazoa</taxon>
        <taxon>Chordata</taxon>
        <taxon>Craniata</taxon>
        <taxon>Vertebrata</taxon>
        <taxon>Euteleostomi</taxon>
        <taxon>Archelosauria</taxon>
        <taxon>Archosauria</taxon>
        <taxon>Dinosauria</taxon>
        <taxon>Saurischia</taxon>
        <taxon>Theropoda</taxon>
        <taxon>Coelurosauria</taxon>
        <taxon>Aves</taxon>
        <taxon>Neognathae</taxon>
        <taxon>Neoaves</taxon>
        <taxon>Telluraves</taxon>
        <taxon>Australaves</taxon>
        <taxon>Passeriformes</taxon>
        <taxon>Tyrannidae</taxon>
        <taxon>Neopipo</taxon>
    </lineage>
</organism>
<sequence>MASPTDSNEGFFSDVRKVGYLRKPKSMHKRFFVLRAASESGPARLEYYENEKKWRHKSGAPKRSIPLESCFNINKRADSKNKHLVALYTKDEHFAIAADSEPEQESWYQALLQLHNRAKGHHHLHHHHHHHHSDVTFGGSNVGLGEAGEDSYGEVAPGPAFKEVWQVILKPKGLGQTKNLIGIYRLCLTNKTISFVKLNSDAAAVVLQLLNIRRCGHSENFFFIEVGRSAVTGPGEFWMQVDDSVVAQNMHETILEAMRAMSEEFRPRSKSQSSSNCSNPISVPLRSRHHVNNPPPSQVGLSRRSRTESVTATSPAGGGGTGGKPSSFRVRASSDGEGTMSRPASVDGSPVSPSANRTHSHRHRGNSRLHPPLNHSRSIPMPSSRCSPSATSPVSLSSSSTSGHGSTSDCLFPRRSSASVSGSPSDGGFISSDEYGSSPCDFRSSFRSVTPDSLGHTPPARGDEDLNYIYMGGKATSSCCSLAAPNGHFIPRTCHPQQQPRYPSTPCCPRGGSEEVADLEKAFRKRTHSAGTSPTISHQKTPSQSSVASIEEYTEMLPSYPCGSSRLPSYRHSAFVPTHSYPEECLEMHHLDSGHHRTNSTPHTDDGYMPMSPGVAPVPSGGAPPKGGDYMPMSPKSVSAPQQIINPGRGAPPPPATVDSNGYMMMSPSGSYSPDSSSAGYGKIWTNGAGHHPKLSVESNEGKLPCGGTDYINMSPASGSTTSTPPDCYFGGAGQPGVEEAATAAHHKPIYSYFSLPRSFKHVHRRGGGRAPPEGSPQPRIALGSSRLLYAPPDSSSSTSSDSLGGSGGPAPPPPPQAQPPRKVDTAVQTTPPLARPTRLSLGGPKASTLPPPREQPPLLLPPEPKSPGESPPIEFIAGEKPPFPSGALGTPPAPPGSEAAELPRPAAELSAAPPRSSSLLGGLGAGSAFTRVSLSPGRNQSAKVIRADPQGGRRRHSSETFSSTPSAARGAPGGLGAPFPCGGAGGTEEVKRHSSASFENVWLRPGAGEVAARREPGAAPALENGLNYIDLDLVRDCGHRRHHHPHAPAEAKQPLPPKLPGQPRGSGHCGEDLSAYASISFQKREE</sequence>
<feature type="non-terminal residue" evidence="7">
    <location>
        <position position="1"/>
    </location>
</feature>
<dbReference type="SMART" id="SM01244">
    <property type="entry name" value="IRS"/>
    <property type="match status" value="1"/>
</dbReference>
<evidence type="ECO:0000259" key="6">
    <source>
        <dbReference type="PROSITE" id="PS51064"/>
    </source>
</evidence>
<dbReference type="GO" id="GO:0009967">
    <property type="term" value="P:positive regulation of signal transduction"/>
    <property type="evidence" value="ECO:0007669"/>
    <property type="project" value="UniProtKB-ARBA"/>
</dbReference>
<feature type="region of interest" description="Disordered" evidence="4">
    <location>
        <begin position="788"/>
        <end position="996"/>
    </location>
</feature>
<feature type="region of interest" description="Disordered" evidence="4">
    <location>
        <begin position="1040"/>
        <end position="1087"/>
    </location>
</feature>
<keyword evidence="3" id="KW-0807">Transducer</keyword>
<evidence type="ECO:0000313" key="7">
    <source>
        <dbReference type="EMBL" id="NWQ69938.1"/>
    </source>
</evidence>
<feature type="region of interest" description="Disordered" evidence="4">
    <location>
        <begin position="263"/>
        <end position="434"/>
    </location>
</feature>
<dbReference type="AlphaFoldDB" id="A0A7K4R9F4"/>
<dbReference type="Pfam" id="PF02174">
    <property type="entry name" value="IRS"/>
    <property type="match status" value="1"/>
</dbReference>
<feature type="compositionally biased region" description="Polar residues" evidence="4">
    <location>
        <begin position="931"/>
        <end position="943"/>
    </location>
</feature>
<dbReference type="GO" id="GO:0005886">
    <property type="term" value="C:plasma membrane"/>
    <property type="evidence" value="ECO:0007669"/>
    <property type="project" value="TreeGrafter"/>
</dbReference>
<dbReference type="InterPro" id="IPR039011">
    <property type="entry name" value="IRS"/>
</dbReference>
<feature type="non-terminal residue" evidence="7">
    <location>
        <position position="1087"/>
    </location>
</feature>
<feature type="compositionally biased region" description="Basic residues" evidence="4">
    <location>
        <begin position="119"/>
        <end position="132"/>
    </location>
</feature>
<dbReference type="PANTHER" id="PTHR10614">
    <property type="entry name" value="INSULIN RECEPTOR SUBSTRATE"/>
    <property type="match status" value="1"/>
</dbReference>
<name>A0A7K4R9F4_9TYRA</name>